<gene>
    <name evidence="1" type="ORF">MES5069_550237</name>
</gene>
<dbReference type="EMBL" id="CAKXZT010000152">
    <property type="protein sequence ID" value="CAH2407277.1"/>
    <property type="molecule type" value="Genomic_DNA"/>
</dbReference>
<sequence length="68" mass="6664">MISVTAAAPGVTLFTDGKSPEQIAGFAARTPHQRIGEPSDIAGPIAALCSGDGACINGQTVLANGGIV</sequence>
<evidence type="ECO:0000313" key="2">
    <source>
        <dbReference type="Proteomes" id="UP001153050"/>
    </source>
</evidence>
<dbReference type="InterPro" id="IPR036291">
    <property type="entry name" value="NAD(P)-bd_dom_sf"/>
</dbReference>
<evidence type="ECO:0000313" key="1">
    <source>
        <dbReference type="EMBL" id="CAH2407277.1"/>
    </source>
</evidence>
<protein>
    <recommendedName>
        <fullName evidence="3">SDR family oxidoreductase</fullName>
    </recommendedName>
</protein>
<organism evidence="1 2">
    <name type="scientific">Mesorhizobium escarrei</name>
    <dbReference type="NCBI Taxonomy" id="666018"/>
    <lineage>
        <taxon>Bacteria</taxon>
        <taxon>Pseudomonadati</taxon>
        <taxon>Pseudomonadota</taxon>
        <taxon>Alphaproteobacteria</taxon>
        <taxon>Hyphomicrobiales</taxon>
        <taxon>Phyllobacteriaceae</taxon>
        <taxon>Mesorhizobium</taxon>
    </lineage>
</organism>
<dbReference type="SUPFAM" id="SSF51735">
    <property type="entry name" value="NAD(P)-binding Rossmann-fold domains"/>
    <property type="match status" value="1"/>
</dbReference>
<dbReference type="Pfam" id="PF13561">
    <property type="entry name" value="adh_short_C2"/>
    <property type="match status" value="1"/>
</dbReference>
<reference evidence="1 2" key="1">
    <citation type="submission" date="2022-03" db="EMBL/GenBank/DDBJ databases">
        <authorList>
            <person name="Brunel B."/>
        </authorList>
    </citation>
    <scope>NUCLEOTIDE SEQUENCE [LARGE SCALE GENOMIC DNA]</scope>
    <source>
        <strain evidence="1">STM5069sample</strain>
    </source>
</reference>
<accession>A0ABM9ED94</accession>
<evidence type="ECO:0008006" key="3">
    <source>
        <dbReference type="Google" id="ProtNLM"/>
    </source>
</evidence>
<dbReference type="Proteomes" id="UP001153050">
    <property type="component" value="Unassembled WGS sequence"/>
</dbReference>
<dbReference type="Gene3D" id="3.40.50.720">
    <property type="entry name" value="NAD(P)-binding Rossmann-like Domain"/>
    <property type="match status" value="1"/>
</dbReference>
<proteinExistence type="predicted"/>
<name>A0ABM9ED94_9HYPH</name>
<keyword evidence="2" id="KW-1185">Reference proteome</keyword>
<comment type="caution">
    <text evidence="1">The sequence shown here is derived from an EMBL/GenBank/DDBJ whole genome shotgun (WGS) entry which is preliminary data.</text>
</comment>
<dbReference type="InterPro" id="IPR002347">
    <property type="entry name" value="SDR_fam"/>
</dbReference>